<protein>
    <submittedName>
        <fullName evidence="2">Uncharacterized protein</fullName>
    </submittedName>
</protein>
<evidence type="ECO:0000256" key="1">
    <source>
        <dbReference type="SAM" id="Phobius"/>
    </source>
</evidence>
<keyword evidence="3" id="KW-1185">Reference proteome</keyword>
<keyword evidence="1" id="KW-0812">Transmembrane</keyword>
<name>A0ABU1V0Q5_9GAMM</name>
<feature type="transmembrane region" description="Helical" evidence="1">
    <location>
        <begin position="12"/>
        <end position="31"/>
    </location>
</feature>
<dbReference type="RefSeq" id="WP_310073824.1">
    <property type="nucleotide sequence ID" value="NZ_JAVDVX010000005.1"/>
</dbReference>
<sequence>MSESNHFLLNAKNLRITIYISLAIANMLFGALYPDSIVMAACGFAFFAALALINLRPDDVAKNDSDKKLVHIEK</sequence>
<comment type="caution">
    <text evidence="2">The sequence shown here is derived from an EMBL/GenBank/DDBJ whole genome shotgun (WGS) entry which is preliminary data.</text>
</comment>
<dbReference type="EMBL" id="JAVDVX010000005">
    <property type="protein sequence ID" value="MDR7091026.1"/>
    <property type="molecule type" value="Genomic_DNA"/>
</dbReference>
<evidence type="ECO:0000313" key="2">
    <source>
        <dbReference type="EMBL" id="MDR7091026.1"/>
    </source>
</evidence>
<accession>A0ABU1V0Q5</accession>
<gene>
    <name evidence="2" type="ORF">J2X05_003052</name>
</gene>
<keyword evidence="1" id="KW-1133">Transmembrane helix</keyword>
<feature type="transmembrane region" description="Helical" evidence="1">
    <location>
        <begin position="37"/>
        <end position="55"/>
    </location>
</feature>
<keyword evidence="1" id="KW-0472">Membrane</keyword>
<proteinExistence type="predicted"/>
<dbReference type="Proteomes" id="UP001253595">
    <property type="component" value="Unassembled WGS sequence"/>
</dbReference>
<evidence type="ECO:0000313" key="3">
    <source>
        <dbReference type="Proteomes" id="UP001253595"/>
    </source>
</evidence>
<reference evidence="2 3" key="1">
    <citation type="submission" date="2023-07" db="EMBL/GenBank/DDBJ databases">
        <title>Sorghum-associated microbial communities from plants grown in Nebraska, USA.</title>
        <authorList>
            <person name="Schachtman D."/>
        </authorList>
    </citation>
    <scope>NUCLEOTIDE SEQUENCE [LARGE SCALE GENOMIC DNA]</scope>
    <source>
        <strain evidence="2 3">BE190</strain>
    </source>
</reference>
<organism evidence="2 3">
    <name type="scientific">Cellvibrio fibrivorans</name>
    <dbReference type="NCBI Taxonomy" id="126350"/>
    <lineage>
        <taxon>Bacteria</taxon>
        <taxon>Pseudomonadati</taxon>
        <taxon>Pseudomonadota</taxon>
        <taxon>Gammaproteobacteria</taxon>
        <taxon>Cellvibrionales</taxon>
        <taxon>Cellvibrionaceae</taxon>
        <taxon>Cellvibrio</taxon>
    </lineage>
</organism>